<evidence type="ECO:0000259" key="5">
    <source>
        <dbReference type="Pfam" id="PF21355"/>
    </source>
</evidence>
<reference evidence="6 7" key="1">
    <citation type="journal article" date="2020" name="Cell">
        <title>Large-Scale Comparative Analyses of Tick Genomes Elucidate Their Genetic Diversity and Vector Capacities.</title>
        <authorList>
            <consortium name="Tick Genome and Microbiome Consortium (TIGMIC)"/>
            <person name="Jia N."/>
            <person name="Wang J."/>
            <person name="Shi W."/>
            <person name="Du L."/>
            <person name="Sun Y."/>
            <person name="Zhan W."/>
            <person name="Jiang J.F."/>
            <person name="Wang Q."/>
            <person name="Zhang B."/>
            <person name="Ji P."/>
            <person name="Bell-Sakyi L."/>
            <person name="Cui X.M."/>
            <person name="Yuan T.T."/>
            <person name="Jiang B.G."/>
            <person name="Yang W.F."/>
            <person name="Lam T.T."/>
            <person name="Chang Q.C."/>
            <person name="Ding S.J."/>
            <person name="Wang X.J."/>
            <person name="Zhu J.G."/>
            <person name="Ruan X.D."/>
            <person name="Zhao L."/>
            <person name="Wei J.T."/>
            <person name="Ye R.Z."/>
            <person name="Que T.C."/>
            <person name="Du C.H."/>
            <person name="Zhou Y.H."/>
            <person name="Cheng J.X."/>
            <person name="Dai P.F."/>
            <person name="Guo W.B."/>
            <person name="Han X.H."/>
            <person name="Huang E.J."/>
            <person name="Li L.F."/>
            <person name="Wei W."/>
            <person name="Gao Y.C."/>
            <person name="Liu J.Z."/>
            <person name="Shao H.Z."/>
            <person name="Wang X."/>
            <person name="Wang C.C."/>
            <person name="Yang T.C."/>
            <person name="Huo Q.B."/>
            <person name="Li W."/>
            <person name="Chen H.Y."/>
            <person name="Chen S.E."/>
            <person name="Zhou L.G."/>
            <person name="Ni X.B."/>
            <person name="Tian J.H."/>
            <person name="Sheng Y."/>
            <person name="Liu T."/>
            <person name="Pan Y.S."/>
            <person name="Xia L.Y."/>
            <person name="Li J."/>
            <person name="Zhao F."/>
            <person name="Cao W.C."/>
        </authorList>
    </citation>
    <scope>NUCLEOTIDE SEQUENCE [LARGE SCALE GENOMIC DNA]</scope>
    <source>
        <strain evidence="6">HaeL-2018</strain>
    </source>
</reference>
<evidence type="ECO:0000256" key="3">
    <source>
        <dbReference type="ARBA" id="ARBA00022833"/>
    </source>
</evidence>
<dbReference type="Gene3D" id="2.60.210.10">
    <property type="entry name" value="Apoptosis, Tumor Necrosis Factor Receptor Associated Protein 2, Chain A"/>
    <property type="match status" value="1"/>
</dbReference>
<dbReference type="InterPro" id="IPR017907">
    <property type="entry name" value="Znf_RING_CS"/>
</dbReference>
<evidence type="ECO:0000313" key="7">
    <source>
        <dbReference type="Proteomes" id="UP000821853"/>
    </source>
</evidence>
<dbReference type="InterPro" id="IPR008974">
    <property type="entry name" value="TRAF-like"/>
</dbReference>
<dbReference type="InterPro" id="IPR013083">
    <property type="entry name" value="Znf_RING/FYVE/PHD"/>
</dbReference>
<sequence length="469" mass="52519">MAHGSDEFVLVGYSEALERKASEVRGSHSCDLDLQLTFSLLCGHVLCEPCYQSSATTSECVCPLDGDVSGADDVTSKKYPPDNQLKRKVHCWNEANGCRVVLPASHVAEHVRNDCQHHVTRCPTCSAVVLTRDVCAHLKSRCTALVFLAASDPQQRTDNKVTTELVAFERKVEQRVSELDGRLAQLSLECGLQNEKLVELCHNINHLKEELRQQLGTSSGQTLDRLDRNAAEVKALVAHEKTVEHRVREIDNKLAKLSLDSGSQRDKLVEVCRNISDLKEALTGRLEPASVRSFAEIKALYTEKSDSLMTALTSLFTAVPSDCKTHQWVLTGYAALKEKALKDGRCDSWSDKVYLRRYLMSWGISFMKAGESVNLYLILNLHEGREDGFLDWPFTKELKLTFIHPESRQEMHRAGKTDLSEATRPSYCRPIKGSNISVRFLATEVASGDIERDGYVKSDQLLLRLEVLL</sequence>
<feature type="domain" description="TRAF1-6 MATH" evidence="5">
    <location>
        <begin position="372"/>
        <end position="464"/>
    </location>
</feature>
<dbReference type="GO" id="GO:0008270">
    <property type="term" value="F:zinc ion binding"/>
    <property type="evidence" value="ECO:0007669"/>
    <property type="project" value="UniProtKB-KW"/>
</dbReference>
<keyword evidence="1" id="KW-0479">Metal-binding</keyword>
<dbReference type="Gene3D" id="3.30.40.10">
    <property type="entry name" value="Zinc/RING finger domain, C3HC4 (zinc finger)"/>
    <property type="match status" value="1"/>
</dbReference>
<keyword evidence="2" id="KW-0863">Zinc-finger</keyword>
<accession>A0A9J6FRD1</accession>
<dbReference type="Pfam" id="PF21355">
    <property type="entry name" value="TRAF-mep_MATH"/>
    <property type="match status" value="1"/>
</dbReference>
<keyword evidence="4" id="KW-0175">Coiled coil</keyword>
<name>A0A9J6FRD1_HAELO</name>
<dbReference type="SUPFAM" id="SSF49599">
    <property type="entry name" value="TRAF domain-like"/>
    <property type="match status" value="2"/>
</dbReference>
<evidence type="ECO:0000256" key="4">
    <source>
        <dbReference type="SAM" id="Coils"/>
    </source>
</evidence>
<dbReference type="GO" id="GO:0043122">
    <property type="term" value="P:regulation of canonical NF-kappaB signal transduction"/>
    <property type="evidence" value="ECO:0007669"/>
    <property type="project" value="TreeGrafter"/>
</dbReference>
<dbReference type="PANTHER" id="PTHR10131:SF138">
    <property type="entry name" value="RE66324P"/>
    <property type="match status" value="1"/>
</dbReference>
<dbReference type="EMBL" id="JABSTR010000003">
    <property type="protein sequence ID" value="KAH9365850.1"/>
    <property type="molecule type" value="Genomic_DNA"/>
</dbReference>
<gene>
    <name evidence="6" type="ORF">HPB48_021258</name>
</gene>
<keyword evidence="7" id="KW-1185">Reference proteome</keyword>
<dbReference type="GO" id="GO:0005164">
    <property type="term" value="F:tumor necrosis factor receptor binding"/>
    <property type="evidence" value="ECO:0007669"/>
    <property type="project" value="TreeGrafter"/>
</dbReference>
<dbReference type="Proteomes" id="UP000821853">
    <property type="component" value="Unassembled WGS sequence"/>
</dbReference>
<evidence type="ECO:0000313" key="6">
    <source>
        <dbReference type="EMBL" id="KAH9365850.1"/>
    </source>
</evidence>
<evidence type="ECO:0000256" key="1">
    <source>
        <dbReference type="ARBA" id="ARBA00022723"/>
    </source>
</evidence>
<evidence type="ECO:0000256" key="2">
    <source>
        <dbReference type="ARBA" id="ARBA00022771"/>
    </source>
</evidence>
<dbReference type="InterPro" id="IPR049342">
    <property type="entry name" value="TRAF1-6_MATH_dom"/>
</dbReference>
<dbReference type="OMA" id="ANGFCAY"/>
<proteinExistence type="predicted"/>
<dbReference type="VEuPathDB" id="VectorBase:HLOH_043617"/>
<protein>
    <recommendedName>
        <fullName evidence="5">TRAF1-6 MATH domain-containing protein</fullName>
    </recommendedName>
</protein>
<dbReference type="OrthoDB" id="10051587at2759"/>
<feature type="coiled-coil region" evidence="4">
    <location>
        <begin position="169"/>
        <end position="214"/>
    </location>
</feature>
<dbReference type="AlphaFoldDB" id="A0A9J6FRD1"/>
<comment type="caution">
    <text evidence="6">The sequence shown here is derived from an EMBL/GenBank/DDBJ whole genome shotgun (WGS) entry which is preliminary data.</text>
</comment>
<organism evidence="6 7">
    <name type="scientific">Haemaphysalis longicornis</name>
    <name type="common">Bush tick</name>
    <dbReference type="NCBI Taxonomy" id="44386"/>
    <lineage>
        <taxon>Eukaryota</taxon>
        <taxon>Metazoa</taxon>
        <taxon>Ecdysozoa</taxon>
        <taxon>Arthropoda</taxon>
        <taxon>Chelicerata</taxon>
        <taxon>Arachnida</taxon>
        <taxon>Acari</taxon>
        <taxon>Parasitiformes</taxon>
        <taxon>Ixodida</taxon>
        <taxon>Ixodoidea</taxon>
        <taxon>Ixodidae</taxon>
        <taxon>Haemaphysalinae</taxon>
        <taxon>Haemaphysalis</taxon>
    </lineage>
</organism>
<keyword evidence="3" id="KW-0862">Zinc</keyword>
<dbReference type="PROSITE" id="PS00518">
    <property type="entry name" value="ZF_RING_1"/>
    <property type="match status" value="1"/>
</dbReference>
<dbReference type="GO" id="GO:0009898">
    <property type="term" value="C:cytoplasmic side of plasma membrane"/>
    <property type="evidence" value="ECO:0007669"/>
    <property type="project" value="TreeGrafter"/>
</dbReference>
<dbReference type="PANTHER" id="PTHR10131">
    <property type="entry name" value="TNF RECEPTOR ASSOCIATED FACTOR"/>
    <property type="match status" value="1"/>
</dbReference>